<name>A0A1W7A0J5_9HYPH</name>
<sequence length="199" mass="21938">MTRFIPRLHLLAAAAIIGLVVSGQAYAAAIDEPATPATAPSDKKPDAKSETKPDAKPSDSKAGTSKPAETKPAPEKKSDREFRDGYKQAYDLIYKQKDYAGGITVLKTLGHDDHPDVANLVGFSSRKLGRVEDAKTWYEKALAADPKHTRTWQYYGMWHLEQGNRLKAEDHLEQIRLICGQGCDDYTSLKSALEGNSTY</sequence>
<dbReference type="STRING" id="1235591.CAK95_20890"/>
<feature type="compositionally biased region" description="Basic and acidic residues" evidence="1">
    <location>
        <begin position="68"/>
        <end position="81"/>
    </location>
</feature>
<dbReference type="Proteomes" id="UP000194137">
    <property type="component" value="Chromosome"/>
</dbReference>
<feature type="region of interest" description="Disordered" evidence="1">
    <location>
        <begin position="33"/>
        <end position="81"/>
    </location>
</feature>
<dbReference type="RefSeq" id="WP_086091559.1">
    <property type="nucleotide sequence ID" value="NZ_CP021112.1"/>
</dbReference>
<proteinExistence type="predicted"/>
<accession>A0A1W7A0J5</accession>
<reference evidence="3 4" key="1">
    <citation type="submission" date="2017-05" db="EMBL/GenBank/DDBJ databases">
        <title>Full genome sequence of Pseudorhodoplanes sinuspersici.</title>
        <authorList>
            <person name="Dastgheib S.M.M."/>
            <person name="Shavandi M."/>
            <person name="Tirandaz H."/>
        </authorList>
    </citation>
    <scope>NUCLEOTIDE SEQUENCE [LARGE SCALE GENOMIC DNA]</scope>
    <source>
        <strain evidence="3 4">RIPI110</strain>
    </source>
</reference>
<dbReference type="Gene3D" id="1.25.40.10">
    <property type="entry name" value="Tetratricopeptide repeat domain"/>
    <property type="match status" value="1"/>
</dbReference>
<dbReference type="EMBL" id="CP021112">
    <property type="protein sequence ID" value="ARQ03098.1"/>
    <property type="molecule type" value="Genomic_DNA"/>
</dbReference>
<feature type="chain" id="PRO_5043769563" evidence="2">
    <location>
        <begin position="28"/>
        <end position="199"/>
    </location>
</feature>
<keyword evidence="4" id="KW-1185">Reference proteome</keyword>
<gene>
    <name evidence="3" type="ORF">CAK95_20890</name>
</gene>
<dbReference type="PROSITE" id="PS50005">
    <property type="entry name" value="TPR"/>
    <property type="match status" value="1"/>
</dbReference>
<dbReference type="InterPro" id="IPR011990">
    <property type="entry name" value="TPR-like_helical_dom_sf"/>
</dbReference>
<dbReference type="OrthoDB" id="8592798at2"/>
<feature type="signal peptide" evidence="2">
    <location>
        <begin position="1"/>
        <end position="27"/>
    </location>
</feature>
<evidence type="ECO:0000256" key="2">
    <source>
        <dbReference type="SAM" id="SignalP"/>
    </source>
</evidence>
<dbReference type="SUPFAM" id="SSF48452">
    <property type="entry name" value="TPR-like"/>
    <property type="match status" value="1"/>
</dbReference>
<evidence type="ECO:0000256" key="1">
    <source>
        <dbReference type="SAM" id="MobiDB-lite"/>
    </source>
</evidence>
<organism evidence="3 4">
    <name type="scientific">Pseudorhodoplanes sinuspersici</name>
    <dbReference type="NCBI Taxonomy" id="1235591"/>
    <lineage>
        <taxon>Bacteria</taxon>
        <taxon>Pseudomonadati</taxon>
        <taxon>Pseudomonadota</taxon>
        <taxon>Alphaproteobacteria</taxon>
        <taxon>Hyphomicrobiales</taxon>
        <taxon>Pseudorhodoplanes</taxon>
    </lineage>
</organism>
<protein>
    <submittedName>
        <fullName evidence="3">Uncharacterized protein</fullName>
    </submittedName>
</protein>
<evidence type="ECO:0000313" key="3">
    <source>
        <dbReference type="EMBL" id="ARQ03098.1"/>
    </source>
</evidence>
<feature type="compositionally biased region" description="Basic and acidic residues" evidence="1">
    <location>
        <begin position="41"/>
        <end position="59"/>
    </location>
</feature>
<dbReference type="KEGG" id="psin:CAK95_20890"/>
<keyword evidence="2" id="KW-0732">Signal</keyword>
<dbReference type="InterPro" id="IPR019734">
    <property type="entry name" value="TPR_rpt"/>
</dbReference>
<dbReference type="AlphaFoldDB" id="A0A1W7A0J5"/>
<evidence type="ECO:0000313" key="4">
    <source>
        <dbReference type="Proteomes" id="UP000194137"/>
    </source>
</evidence>